<comment type="caution">
    <text evidence="2">The sequence shown here is derived from an EMBL/GenBank/DDBJ whole genome shotgun (WGS) entry which is preliminary data.</text>
</comment>
<dbReference type="PANTHER" id="PTHR35546">
    <property type="entry name" value="F-BOX PROTEIN INTERACTION DOMAIN PROTEIN-RELATED"/>
    <property type="match status" value="1"/>
</dbReference>
<gene>
    <name evidence="2" type="ORF">PHJA_000995100</name>
</gene>
<dbReference type="AlphaFoldDB" id="A0A830BVY2"/>
<name>A0A830BVY2_9LAMI</name>
<dbReference type="EMBL" id="BMAC01000168">
    <property type="protein sequence ID" value="GFP88514.1"/>
    <property type="molecule type" value="Genomic_DNA"/>
</dbReference>
<dbReference type="OrthoDB" id="626202at2759"/>
<dbReference type="Pfam" id="PF24750">
    <property type="entry name" value="b-prop_At3g26010-like"/>
    <property type="match status" value="1"/>
</dbReference>
<dbReference type="InterPro" id="IPR017451">
    <property type="entry name" value="F-box-assoc_interact_dom"/>
</dbReference>
<dbReference type="NCBIfam" id="TIGR01640">
    <property type="entry name" value="F_box_assoc_1"/>
    <property type="match status" value="1"/>
</dbReference>
<accession>A0A830BVY2</accession>
<evidence type="ECO:0000259" key="1">
    <source>
        <dbReference type="Pfam" id="PF24750"/>
    </source>
</evidence>
<dbReference type="PANTHER" id="PTHR35546:SF21">
    <property type="entry name" value="F-BOX DOMAIN-CONTAINING PROTEIN"/>
    <property type="match status" value="1"/>
</dbReference>
<sequence>MRRFWFANDDLPIVILSRLSAKTLHYLKYVSKDWLNLISGRPFIASQLKNTEPVSGFFFQEVFEWTDQEGIESISYIPVDTQTVNVCRTVLDFLPENVVILSFNNGLLCCRSCFPNSQPKIHVCNPLNKKWTTLQWPDHNISQHSSISLAFDPFQNPVDKSTRFKLVAVSVVEKENENENENENEEYYFSFDIYSSETGSWRRSNEWCISSHNLTKSKNATVDGVSYWLTGGYQILMFDPENELSWLVTAPLPRTEFSSIPETCIGESEGKLHYVIVSEDGLQLWALEDRFGPTWELRMSIALDVLESENPNALYKLSEKVAGRACKETPAWMDPLSFKDGVLLLRVSVNVYVYRFETREMKKLCHVSTLGPKSMYSPIVVPYSMSLVPLD</sequence>
<feature type="domain" description="F-box protein At3g26010-like beta-propeller" evidence="1">
    <location>
        <begin position="97"/>
        <end position="315"/>
    </location>
</feature>
<dbReference type="InterPro" id="IPR056592">
    <property type="entry name" value="Beta-prop_At3g26010-like"/>
</dbReference>
<protein>
    <submittedName>
        <fullName evidence="2">F-box protein at5g07610</fullName>
    </submittedName>
</protein>
<proteinExistence type="predicted"/>
<dbReference type="Proteomes" id="UP000653305">
    <property type="component" value="Unassembled WGS sequence"/>
</dbReference>
<evidence type="ECO:0000313" key="2">
    <source>
        <dbReference type="EMBL" id="GFP88514.1"/>
    </source>
</evidence>
<evidence type="ECO:0000313" key="3">
    <source>
        <dbReference type="Proteomes" id="UP000653305"/>
    </source>
</evidence>
<keyword evidence="3" id="KW-1185">Reference proteome</keyword>
<dbReference type="InterPro" id="IPR036047">
    <property type="entry name" value="F-box-like_dom_sf"/>
</dbReference>
<organism evidence="2 3">
    <name type="scientific">Phtheirospermum japonicum</name>
    <dbReference type="NCBI Taxonomy" id="374723"/>
    <lineage>
        <taxon>Eukaryota</taxon>
        <taxon>Viridiplantae</taxon>
        <taxon>Streptophyta</taxon>
        <taxon>Embryophyta</taxon>
        <taxon>Tracheophyta</taxon>
        <taxon>Spermatophyta</taxon>
        <taxon>Magnoliopsida</taxon>
        <taxon>eudicotyledons</taxon>
        <taxon>Gunneridae</taxon>
        <taxon>Pentapetalae</taxon>
        <taxon>asterids</taxon>
        <taxon>lamiids</taxon>
        <taxon>Lamiales</taxon>
        <taxon>Orobanchaceae</taxon>
        <taxon>Orobanchaceae incertae sedis</taxon>
        <taxon>Phtheirospermum</taxon>
    </lineage>
</organism>
<dbReference type="SUPFAM" id="SSF81383">
    <property type="entry name" value="F-box domain"/>
    <property type="match status" value="1"/>
</dbReference>
<reference evidence="2" key="1">
    <citation type="submission" date="2020-07" db="EMBL/GenBank/DDBJ databases">
        <title>Ethylene signaling mediates host invasion by parasitic plants.</title>
        <authorList>
            <person name="Yoshida S."/>
        </authorList>
    </citation>
    <scope>NUCLEOTIDE SEQUENCE</scope>
    <source>
        <strain evidence="2">Okayama</strain>
    </source>
</reference>
<dbReference type="InterPro" id="IPR055290">
    <property type="entry name" value="At3g26010-like"/>
</dbReference>